<proteinExistence type="predicted"/>
<dbReference type="AlphaFoldDB" id="A0A285T8J4"/>
<dbReference type="Pfam" id="PF13614">
    <property type="entry name" value="AAA_31"/>
    <property type="match status" value="1"/>
</dbReference>
<name>A0A285T8J4_9HYPH</name>
<sequence length="440" mass="47425">MNTLAYDPPLDEDGYPHEPAMGDYHAIAAPADTLDIKTVPRIAIQAFCESEDVARMIESAAQDRRMAKAHVKVHKGGLAAAVDFYGSAPTPNLILLETRTEASKLIQGLERLAEVCDAGTKVMIIGHVNDVKLYRDLIHRGISDYLVAPINLFQLIGAIGELYVNPDAEPLGRTIAFVGAKGGVGSSTVAHNVAWSIARVYESDVVLADLDLAFGTAGLDFNQDPLQGVFEAVSSPERLDETMLDRLLSKCAERLSLLAAPASLERTYDHGETSFDGLLDVMKQGAPAIVLDLPHVWSGWVRRMLAAVDEVVIVAEPDLANLRNAKNMIDTLRQLRPNDAPPRLVLNRVNVPKRPEIKAAEFADALELTAAAVVPFDPMLFGTASNNGQMIGEQDEKHATAEIFSQISQLVTGRGEVAKPKGLALGSLVSRFLKKGKAAG</sequence>
<dbReference type="EMBL" id="OBML01000009">
    <property type="protein sequence ID" value="SOC17661.1"/>
    <property type="molecule type" value="Genomic_DNA"/>
</dbReference>
<gene>
    <name evidence="4" type="ORF">SAMN05421512_10946</name>
</gene>
<evidence type="ECO:0000313" key="5">
    <source>
        <dbReference type="Proteomes" id="UP000219331"/>
    </source>
</evidence>
<dbReference type="InterPro" id="IPR050625">
    <property type="entry name" value="ParA/MinD_ATPase"/>
</dbReference>
<keyword evidence="1" id="KW-0547">Nucleotide-binding</keyword>
<dbReference type="InterPro" id="IPR025669">
    <property type="entry name" value="AAA_dom"/>
</dbReference>
<dbReference type="GO" id="GO:0016887">
    <property type="term" value="F:ATP hydrolysis activity"/>
    <property type="evidence" value="ECO:0007669"/>
    <property type="project" value="TreeGrafter"/>
</dbReference>
<dbReference type="SUPFAM" id="SSF52540">
    <property type="entry name" value="P-loop containing nucleoside triphosphate hydrolases"/>
    <property type="match status" value="1"/>
</dbReference>
<dbReference type="RefSeq" id="WP_067220111.1">
    <property type="nucleotide sequence ID" value="NZ_JAJGNR010000002.1"/>
</dbReference>
<dbReference type="PANTHER" id="PTHR43384:SF6">
    <property type="entry name" value="SEPTUM SITE-DETERMINING PROTEIN MIND HOMOLOG, CHLOROPLASTIC"/>
    <property type="match status" value="1"/>
</dbReference>
<reference evidence="4 5" key="1">
    <citation type="submission" date="2017-08" db="EMBL/GenBank/DDBJ databases">
        <authorList>
            <person name="de Groot N.N."/>
        </authorList>
    </citation>
    <scope>NUCLEOTIDE SEQUENCE [LARGE SCALE GENOMIC DNA]</scope>
    <source>
        <strain evidence="4 5">USBA 352</strain>
    </source>
</reference>
<organism evidence="4 5">
    <name type="scientific">Stappia indica</name>
    <dbReference type="NCBI Taxonomy" id="538381"/>
    <lineage>
        <taxon>Bacteria</taxon>
        <taxon>Pseudomonadati</taxon>
        <taxon>Pseudomonadota</taxon>
        <taxon>Alphaproteobacteria</taxon>
        <taxon>Hyphomicrobiales</taxon>
        <taxon>Stappiaceae</taxon>
        <taxon>Stappia</taxon>
    </lineage>
</organism>
<feature type="domain" description="AAA" evidence="3">
    <location>
        <begin position="173"/>
        <end position="336"/>
    </location>
</feature>
<dbReference type="GO" id="GO:0051782">
    <property type="term" value="P:negative regulation of cell division"/>
    <property type="evidence" value="ECO:0007669"/>
    <property type="project" value="TreeGrafter"/>
</dbReference>
<keyword evidence="2" id="KW-0067">ATP-binding</keyword>
<accession>A0A285T8J4</accession>
<dbReference type="GO" id="GO:0005829">
    <property type="term" value="C:cytosol"/>
    <property type="evidence" value="ECO:0007669"/>
    <property type="project" value="TreeGrafter"/>
</dbReference>
<evidence type="ECO:0000256" key="2">
    <source>
        <dbReference type="ARBA" id="ARBA00022840"/>
    </source>
</evidence>
<protein>
    <submittedName>
        <fullName evidence="4">Pilus assembly protein CpaE</fullName>
    </submittedName>
</protein>
<dbReference type="Gene3D" id="3.40.50.2300">
    <property type="match status" value="1"/>
</dbReference>
<dbReference type="STRING" id="538381.GCA_001696535_02326"/>
<dbReference type="Gene3D" id="3.40.50.300">
    <property type="entry name" value="P-loop containing nucleotide triphosphate hydrolases"/>
    <property type="match status" value="1"/>
</dbReference>
<evidence type="ECO:0000259" key="3">
    <source>
        <dbReference type="Pfam" id="PF13614"/>
    </source>
</evidence>
<dbReference type="OrthoDB" id="8281972at2"/>
<dbReference type="GO" id="GO:0005524">
    <property type="term" value="F:ATP binding"/>
    <property type="evidence" value="ECO:0007669"/>
    <property type="project" value="UniProtKB-KW"/>
</dbReference>
<dbReference type="GO" id="GO:0009898">
    <property type="term" value="C:cytoplasmic side of plasma membrane"/>
    <property type="evidence" value="ECO:0007669"/>
    <property type="project" value="TreeGrafter"/>
</dbReference>
<dbReference type="PANTHER" id="PTHR43384">
    <property type="entry name" value="SEPTUM SITE-DETERMINING PROTEIN MIND HOMOLOG, CHLOROPLASTIC-RELATED"/>
    <property type="match status" value="1"/>
</dbReference>
<evidence type="ECO:0000313" key="4">
    <source>
        <dbReference type="EMBL" id="SOC17661.1"/>
    </source>
</evidence>
<evidence type="ECO:0000256" key="1">
    <source>
        <dbReference type="ARBA" id="ARBA00022741"/>
    </source>
</evidence>
<dbReference type="InterPro" id="IPR027417">
    <property type="entry name" value="P-loop_NTPase"/>
</dbReference>
<keyword evidence="5" id="KW-1185">Reference proteome</keyword>
<dbReference type="Proteomes" id="UP000219331">
    <property type="component" value="Unassembled WGS sequence"/>
</dbReference>